<reference evidence="1 2" key="1">
    <citation type="journal article" date="2019" name="Genome Biol. Evol.">
        <title>Insights into the evolution of the New World diploid cottons (Gossypium, subgenus Houzingenia) based on genome sequencing.</title>
        <authorList>
            <person name="Grover C.E."/>
            <person name="Arick M.A. 2nd"/>
            <person name="Thrash A."/>
            <person name="Conover J.L."/>
            <person name="Sanders W.S."/>
            <person name="Peterson D.G."/>
            <person name="Frelichowski J.E."/>
            <person name="Scheffler J.A."/>
            <person name="Scheffler B.E."/>
            <person name="Wendel J.F."/>
        </authorList>
    </citation>
    <scope>NUCLEOTIDE SEQUENCE [LARGE SCALE GENOMIC DNA]</scope>
    <source>
        <strain evidence="1">8</strain>
        <tissue evidence="1">Leaf</tissue>
    </source>
</reference>
<organism evidence="1 2">
    <name type="scientific">Gossypium trilobum</name>
    <dbReference type="NCBI Taxonomy" id="34281"/>
    <lineage>
        <taxon>Eukaryota</taxon>
        <taxon>Viridiplantae</taxon>
        <taxon>Streptophyta</taxon>
        <taxon>Embryophyta</taxon>
        <taxon>Tracheophyta</taxon>
        <taxon>Spermatophyta</taxon>
        <taxon>Magnoliopsida</taxon>
        <taxon>eudicotyledons</taxon>
        <taxon>Gunneridae</taxon>
        <taxon>Pentapetalae</taxon>
        <taxon>rosids</taxon>
        <taxon>malvids</taxon>
        <taxon>Malvales</taxon>
        <taxon>Malvaceae</taxon>
        <taxon>Malvoideae</taxon>
        <taxon>Gossypium</taxon>
    </lineage>
</organism>
<protein>
    <submittedName>
        <fullName evidence="1">Uncharacterized protein</fullName>
    </submittedName>
</protein>
<keyword evidence="2" id="KW-1185">Reference proteome</keyword>
<dbReference type="AlphaFoldDB" id="A0A7J9FK48"/>
<comment type="caution">
    <text evidence="1">The sequence shown here is derived from an EMBL/GenBank/DDBJ whole genome shotgun (WGS) entry which is preliminary data.</text>
</comment>
<gene>
    <name evidence="1" type="ORF">Gotri_026245</name>
</gene>
<evidence type="ECO:0000313" key="1">
    <source>
        <dbReference type="EMBL" id="MBA0785558.1"/>
    </source>
</evidence>
<sequence>MQPSGYGLRRYKKRRVTAWWRDICHQCDSK</sequence>
<proteinExistence type="predicted"/>
<dbReference type="EMBL" id="JABEZW010219217">
    <property type="protein sequence ID" value="MBA0785558.1"/>
    <property type="molecule type" value="Genomic_DNA"/>
</dbReference>
<dbReference type="Proteomes" id="UP000593568">
    <property type="component" value="Unassembled WGS sequence"/>
</dbReference>
<name>A0A7J9FK48_9ROSI</name>
<accession>A0A7J9FK48</accession>
<evidence type="ECO:0000313" key="2">
    <source>
        <dbReference type="Proteomes" id="UP000593568"/>
    </source>
</evidence>